<keyword evidence="1" id="KW-1133">Transmembrane helix</keyword>
<dbReference type="Pfam" id="PF20152">
    <property type="entry name" value="DUF6534"/>
    <property type="match status" value="1"/>
</dbReference>
<keyword evidence="1" id="KW-0812">Transmembrane</keyword>
<dbReference type="AlphaFoldDB" id="A0A1B9H0R0"/>
<feature type="transmembrane region" description="Helical" evidence="1">
    <location>
        <begin position="211"/>
        <end position="232"/>
    </location>
</feature>
<reference evidence="4" key="2">
    <citation type="submission" date="2013-12" db="EMBL/GenBank/DDBJ databases">
        <title>Evolution of pathogenesis and genome organization in the Tremellales.</title>
        <authorList>
            <person name="Cuomo C."/>
            <person name="Litvintseva A."/>
            <person name="Heitman J."/>
            <person name="Chen Y."/>
            <person name="Sun S."/>
            <person name="Springer D."/>
            <person name="Dromer F."/>
            <person name="Young S."/>
            <person name="Zeng Q."/>
            <person name="Chapman S."/>
            <person name="Gujja S."/>
            <person name="Saif S."/>
            <person name="Birren B."/>
        </authorList>
    </citation>
    <scope>NUCLEOTIDE SEQUENCE [LARGE SCALE GENOMIC DNA]</scope>
    <source>
        <strain evidence="4">BCC8398</strain>
    </source>
</reference>
<evidence type="ECO:0000313" key="4">
    <source>
        <dbReference type="Proteomes" id="UP000092666"/>
    </source>
</evidence>
<evidence type="ECO:0000259" key="2">
    <source>
        <dbReference type="Pfam" id="PF20152"/>
    </source>
</evidence>
<proteinExistence type="predicted"/>
<feature type="transmembrane region" description="Helical" evidence="1">
    <location>
        <begin position="173"/>
        <end position="191"/>
    </location>
</feature>
<feature type="transmembrane region" description="Helical" evidence="1">
    <location>
        <begin position="88"/>
        <end position="112"/>
    </location>
</feature>
<evidence type="ECO:0000313" key="3">
    <source>
        <dbReference type="EMBL" id="OCF36866.1"/>
    </source>
</evidence>
<keyword evidence="1" id="KW-0472">Membrane</keyword>
<gene>
    <name evidence="3" type="ORF">I316_01463</name>
</gene>
<dbReference type="PANTHER" id="PTHR40465">
    <property type="entry name" value="CHROMOSOME 1, WHOLE GENOME SHOTGUN SEQUENCE"/>
    <property type="match status" value="1"/>
</dbReference>
<dbReference type="Proteomes" id="UP000092666">
    <property type="component" value="Unassembled WGS sequence"/>
</dbReference>
<dbReference type="STRING" id="1296120.A0A1B9H0R0"/>
<sequence>MSEQTEDQATQAIFKSIILANPLDFLGPYILAWICRIIQLFVKGFGTDYAAFNTIDYIAWFAIWDVATVSVAQLFFTERAYRLNGNKIVIPMVIGALILASCTGTIAIRVIASRISAQNDSVIIKLLKASKEAKPFLYLWVSRDCQQTLTSSRFFAAEADATLAAALAFTHKLSAGLATDLILLGLIMLGLRRSRTGWTHTDHLIQRLVRVSVESQLPGTLVALAYMIQFGINPNHSMTYFFSIVQPKVYAVSFMAALNARLSMTASFGLGARASTENRYIEPVSGARPATDYVEDDKAYHEAHELSFSSAQLGSGTETGSGMGTATAFSVHEPAEIRVHEEVLISSDGGGGVPHVELGLNRR</sequence>
<dbReference type="InterPro" id="IPR045339">
    <property type="entry name" value="DUF6534"/>
</dbReference>
<feature type="transmembrane region" description="Helical" evidence="1">
    <location>
        <begin position="57"/>
        <end position="76"/>
    </location>
</feature>
<accession>A0A1B9H0R0</accession>
<organism evidence="3 4">
    <name type="scientific">Kwoniella heveanensis BCC8398</name>
    <dbReference type="NCBI Taxonomy" id="1296120"/>
    <lineage>
        <taxon>Eukaryota</taxon>
        <taxon>Fungi</taxon>
        <taxon>Dikarya</taxon>
        <taxon>Basidiomycota</taxon>
        <taxon>Agaricomycotina</taxon>
        <taxon>Tremellomycetes</taxon>
        <taxon>Tremellales</taxon>
        <taxon>Cryptococcaceae</taxon>
        <taxon>Kwoniella</taxon>
    </lineage>
</organism>
<name>A0A1B9H0R0_9TREE</name>
<keyword evidence="4" id="KW-1185">Reference proteome</keyword>
<protein>
    <recommendedName>
        <fullName evidence="2">DUF6534 domain-containing protein</fullName>
    </recommendedName>
</protein>
<dbReference type="OrthoDB" id="3046394at2759"/>
<dbReference type="PANTHER" id="PTHR40465:SF1">
    <property type="entry name" value="DUF6534 DOMAIN-CONTAINING PROTEIN"/>
    <property type="match status" value="1"/>
</dbReference>
<feature type="domain" description="DUF6534" evidence="2">
    <location>
        <begin position="177"/>
        <end position="261"/>
    </location>
</feature>
<evidence type="ECO:0000256" key="1">
    <source>
        <dbReference type="SAM" id="Phobius"/>
    </source>
</evidence>
<dbReference type="EMBL" id="KI669494">
    <property type="protein sequence ID" value="OCF36866.1"/>
    <property type="molecule type" value="Genomic_DNA"/>
</dbReference>
<reference evidence="3 4" key="1">
    <citation type="submission" date="2013-07" db="EMBL/GenBank/DDBJ databases">
        <title>The Genome Sequence of Cryptococcus heveanensis BCC8398.</title>
        <authorList>
            <consortium name="The Broad Institute Genome Sequencing Platform"/>
            <person name="Cuomo C."/>
            <person name="Litvintseva A."/>
            <person name="Chen Y."/>
            <person name="Heitman J."/>
            <person name="Sun S."/>
            <person name="Springer D."/>
            <person name="Dromer F."/>
            <person name="Young S.K."/>
            <person name="Zeng Q."/>
            <person name="Gargeya S."/>
            <person name="Fitzgerald M."/>
            <person name="Abouelleil A."/>
            <person name="Alvarado L."/>
            <person name="Berlin A.M."/>
            <person name="Chapman S.B."/>
            <person name="Dewar J."/>
            <person name="Goldberg J."/>
            <person name="Griggs A."/>
            <person name="Gujja S."/>
            <person name="Hansen M."/>
            <person name="Howarth C."/>
            <person name="Imamovic A."/>
            <person name="Larimer J."/>
            <person name="McCowan C."/>
            <person name="Murphy C."/>
            <person name="Pearson M."/>
            <person name="Priest M."/>
            <person name="Roberts A."/>
            <person name="Saif S."/>
            <person name="Shea T."/>
            <person name="Sykes S."/>
            <person name="Wortman J."/>
            <person name="Nusbaum C."/>
            <person name="Birren B."/>
        </authorList>
    </citation>
    <scope>NUCLEOTIDE SEQUENCE [LARGE SCALE GENOMIC DNA]</scope>
    <source>
        <strain evidence="3 4">BCC8398</strain>
    </source>
</reference>